<evidence type="ECO:0000313" key="5">
    <source>
        <dbReference type="Proteomes" id="UP000012065"/>
    </source>
</evidence>
<name>M5CD81_THACB</name>
<dbReference type="Proteomes" id="UP000059188">
    <property type="component" value="Unassembled WGS sequence"/>
</dbReference>
<dbReference type="InterPro" id="IPR005162">
    <property type="entry name" value="Retrotrans_gag_dom"/>
</dbReference>
<dbReference type="Proteomes" id="UP000012065">
    <property type="component" value="Unassembled WGS sequence"/>
</dbReference>
<organism evidence="3 5">
    <name type="scientific">Thanatephorus cucumeris (strain AG1-IB / isolate 7/3/14)</name>
    <name type="common">Lettuce bottom rot fungus</name>
    <name type="synonym">Rhizoctonia solani</name>
    <dbReference type="NCBI Taxonomy" id="1108050"/>
    <lineage>
        <taxon>Eukaryota</taxon>
        <taxon>Fungi</taxon>
        <taxon>Dikarya</taxon>
        <taxon>Basidiomycota</taxon>
        <taxon>Agaricomycotina</taxon>
        <taxon>Agaricomycetes</taxon>
        <taxon>Cantharellales</taxon>
        <taxon>Ceratobasidiaceae</taxon>
        <taxon>Rhizoctonia</taxon>
        <taxon>Rhizoctonia solani AG-1</taxon>
    </lineage>
</organism>
<evidence type="ECO:0000256" key="1">
    <source>
        <dbReference type="SAM" id="MobiDB-lite"/>
    </source>
</evidence>
<dbReference type="EMBL" id="CAOJ01012156">
    <property type="protein sequence ID" value="CCO33817.1"/>
    <property type="molecule type" value="Genomic_DNA"/>
</dbReference>
<feature type="region of interest" description="Disordered" evidence="1">
    <location>
        <begin position="1"/>
        <end position="40"/>
    </location>
</feature>
<dbReference type="OrthoDB" id="407598at2759"/>
<sequence>MVTEVQDQVAKIPTSNTGPSCPPPPPPQNPKNSSSLHGDLKFPKPNKFSGKKEEALTFIMACNSYLDSKGTGVVEGDQINWVCQYLEGAALEWIQPYQERFFLQKELVPFLEDTKAFWAEFSKHFVDNNRNEMYCLKWNNLKQTKSVQEYIKDFQQYLVVLNYSDSILHNKFYASLKKEIKDMMLSTMFNWHNSSAQQVYDKAEEINNHFEAY</sequence>
<evidence type="ECO:0000259" key="2">
    <source>
        <dbReference type="Pfam" id="PF03732"/>
    </source>
</evidence>
<evidence type="ECO:0000313" key="4">
    <source>
        <dbReference type="EMBL" id="CEL53386.1"/>
    </source>
</evidence>
<dbReference type="HOGENOM" id="CLU_1295193_0_0_1"/>
<dbReference type="AlphaFoldDB" id="M5CD81"/>
<reference evidence="3" key="1">
    <citation type="submission" date="2012-10" db="EMBL/GenBank/DDBJ databases">
        <authorList>
            <person name="Jelonek L."/>
        </authorList>
    </citation>
    <scope>NUCLEOTIDE SEQUENCE</scope>
    <source>
        <strain evidence="3">Isolate 7/3/14</strain>
    </source>
</reference>
<protein>
    <recommendedName>
        <fullName evidence="2">Retrotransposon gag domain-containing protein</fullName>
    </recommendedName>
</protein>
<keyword evidence="6" id="KW-1185">Reference proteome</keyword>
<dbReference type="EMBL" id="LN679219">
    <property type="protein sequence ID" value="CEL53386.1"/>
    <property type="molecule type" value="Genomic_DNA"/>
</dbReference>
<dbReference type="STRING" id="1108050.M5CD81"/>
<evidence type="ECO:0000313" key="3">
    <source>
        <dbReference type="EMBL" id="CCO33817.1"/>
    </source>
</evidence>
<feature type="compositionally biased region" description="Pro residues" evidence="1">
    <location>
        <begin position="20"/>
        <end position="29"/>
    </location>
</feature>
<gene>
    <name evidence="3" type="ORF">BN14_07903</name>
    <name evidence="4" type="ORF">RSOLAG1IB_11318</name>
</gene>
<reference evidence="4 6" key="3">
    <citation type="submission" date="2014-11" db="EMBL/GenBank/DDBJ databases">
        <authorList>
            <person name="Wibberg Daniel"/>
        </authorList>
    </citation>
    <scope>NUCLEOTIDE SEQUENCE [LARGE SCALE GENOMIC DNA]</scope>
    <source>
        <strain evidence="4">Rhizoctonia solani AG1-IB 7/3/14</strain>
    </source>
</reference>
<dbReference type="Pfam" id="PF03732">
    <property type="entry name" value="Retrotrans_gag"/>
    <property type="match status" value="1"/>
</dbReference>
<proteinExistence type="predicted"/>
<accession>M5CD81</accession>
<feature type="domain" description="Retrotransposon gag" evidence="2">
    <location>
        <begin position="85"/>
        <end position="177"/>
    </location>
</feature>
<reference evidence="3 5" key="2">
    <citation type="journal article" date="2013" name="J. Biotechnol.">
        <title>Establishment and interpretation of the genome sequence of the phytopathogenic fungus Rhizoctonia solani AG1-IB isolate 7/3/14.</title>
        <authorList>
            <person name="Wibberg D.W."/>
            <person name="Jelonek L.J."/>
            <person name="Rupp O.R."/>
            <person name="Hennig M.H."/>
            <person name="Eikmeyer F.E."/>
            <person name="Goesmann A.G."/>
            <person name="Hartmann A.H."/>
            <person name="Borriss R.B."/>
            <person name="Grosch R.G."/>
            <person name="Puehler A.P."/>
            <person name="Schlueter A.S."/>
        </authorList>
    </citation>
    <scope>NUCLEOTIDE SEQUENCE [LARGE SCALE GENOMIC DNA]</scope>
    <source>
        <strain evidence="5">AG1-IB / isolate 7/3/14</strain>
        <strain evidence="3">Isolate 7/3/14</strain>
    </source>
</reference>
<evidence type="ECO:0000313" key="6">
    <source>
        <dbReference type="Proteomes" id="UP000059188"/>
    </source>
</evidence>